<comment type="cofactor">
    <cofactor evidence="6">
        <name>Zn(2+)</name>
        <dbReference type="ChEBI" id="CHEBI:29105"/>
    </cofactor>
    <text evidence="6">Binds 1 zinc ion per subunit.</text>
</comment>
<comment type="pathway">
    <text evidence="6">Glycan metabolism; pectin degradation; 2-dehydro-3-deoxy-D-gluconate from pectin: step 4/5.</text>
</comment>
<keyword evidence="5 6" id="KW-0413">Isomerase</keyword>
<dbReference type="AlphaFoldDB" id="A0A6M0IRH9"/>
<dbReference type="SUPFAM" id="SSF51182">
    <property type="entry name" value="RmlC-like cupins"/>
    <property type="match status" value="1"/>
</dbReference>
<dbReference type="PANTHER" id="PTHR38461">
    <property type="entry name" value="4-DEOXY-L-THREO-5-HEXOSULOSE-URONATE KETOL-ISOMERASE"/>
    <property type="match status" value="1"/>
</dbReference>
<evidence type="ECO:0000256" key="2">
    <source>
        <dbReference type="ARBA" id="ARBA00008086"/>
    </source>
</evidence>
<dbReference type="NCBIfam" id="NF002091">
    <property type="entry name" value="PRK00924.1"/>
    <property type="match status" value="1"/>
</dbReference>
<feature type="binding site" evidence="6">
    <location>
        <position position="219"/>
    </location>
    <ligand>
        <name>Zn(2+)</name>
        <dbReference type="ChEBI" id="CHEBI:29105"/>
    </ligand>
</feature>
<dbReference type="EC" id="5.3.1.17" evidence="6"/>
<feature type="binding site" evidence="6">
    <location>
        <position position="214"/>
    </location>
    <ligand>
        <name>Zn(2+)</name>
        <dbReference type="ChEBI" id="CHEBI:29105"/>
    </ligand>
</feature>
<dbReference type="Gene3D" id="2.60.120.520">
    <property type="entry name" value="pectin degrading enzyme 5-keto 4- deoxyuronate isomerase, domain 1"/>
    <property type="match status" value="1"/>
</dbReference>
<evidence type="ECO:0000313" key="8">
    <source>
        <dbReference type="Proteomes" id="UP000477386"/>
    </source>
</evidence>
<evidence type="ECO:0000256" key="3">
    <source>
        <dbReference type="ARBA" id="ARBA00022723"/>
    </source>
</evidence>
<dbReference type="InterPro" id="IPR007045">
    <property type="entry name" value="KduI"/>
</dbReference>
<comment type="similarity">
    <text evidence="2 6">Belongs to the KduI family.</text>
</comment>
<dbReference type="Gene3D" id="2.60.120.10">
    <property type="entry name" value="Jelly Rolls"/>
    <property type="match status" value="1"/>
</dbReference>
<dbReference type="CDD" id="cd20294">
    <property type="entry name" value="cupin_KduI_N"/>
    <property type="match status" value="1"/>
</dbReference>
<evidence type="ECO:0000256" key="6">
    <source>
        <dbReference type="HAMAP-Rule" id="MF_00687"/>
    </source>
</evidence>
<keyword evidence="8" id="KW-1185">Reference proteome</keyword>
<protein>
    <recommendedName>
        <fullName evidence="6">4-deoxy-L-threo-5-hexosulose-uronate ketol-isomerase</fullName>
        <ecNumber evidence="6">5.3.1.17</ecNumber>
    </recommendedName>
    <alternativeName>
        <fullName evidence="6">5-keto-4-deoxyuronate isomerase</fullName>
    </alternativeName>
    <alternativeName>
        <fullName evidence="6">DKI isomerase</fullName>
    </alternativeName>
</protein>
<dbReference type="EMBL" id="JAAGNZ010000003">
    <property type="protein sequence ID" value="NEU70095.1"/>
    <property type="molecule type" value="Genomic_DNA"/>
</dbReference>
<dbReference type="CDD" id="cd20491">
    <property type="entry name" value="cupin_KduI_C"/>
    <property type="match status" value="1"/>
</dbReference>
<name>A0A6M0IRH9_9BACT</name>
<dbReference type="RefSeq" id="WP_164043268.1">
    <property type="nucleotide sequence ID" value="NZ_JAAGNZ010000003.1"/>
</dbReference>
<evidence type="ECO:0000313" key="7">
    <source>
        <dbReference type="EMBL" id="NEU70095.1"/>
    </source>
</evidence>
<dbReference type="GO" id="GO:0008270">
    <property type="term" value="F:zinc ion binding"/>
    <property type="evidence" value="ECO:0007669"/>
    <property type="project" value="UniProtKB-UniRule"/>
</dbReference>
<dbReference type="GO" id="GO:0019698">
    <property type="term" value="P:D-galacturonate catabolic process"/>
    <property type="evidence" value="ECO:0007669"/>
    <property type="project" value="TreeGrafter"/>
</dbReference>
<keyword evidence="4 6" id="KW-0862">Zinc</keyword>
<feature type="binding site" evidence="6">
    <location>
        <position position="261"/>
    </location>
    <ligand>
        <name>Zn(2+)</name>
        <dbReference type="ChEBI" id="CHEBI:29105"/>
    </ligand>
</feature>
<comment type="function">
    <text evidence="6">Catalyzes the isomerization of 5-dehydro-4-deoxy-D-glucuronate to 3-deoxy-D-glycero-2,5-hexodiulosonate.</text>
</comment>
<dbReference type="InterPro" id="IPR021120">
    <property type="entry name" value="KduI/IolB_isomerase"/>
</dbReference>
<dbReference type="Proteomes" id="UP000477386">
    <property type="component" value="Unassembled WGS sequence"/>
</dbReference>
<dbReference type="PIRSF" id="PIRSF006625">
    <property type="entry name" value="KduI"/>
    <property type="match status" value="1"/>
</dbReference>
<comment type="caution">
    <text evidence="7">The sequence shown here is derived from an EMBL/GenBank/DDBJ whole genome shotgun (WGS) entry which is preliminary data.</text>
</comment>
<evidence type="ECO:0000256" key="5">
    <source>
        <dbReference type="ARBA" id="ARBA00023235"/>
    </source>
</evidence>
<dbReference type="InterPro" id="IPR011051">
    <property type="entry name" value="RmlC_Cupin_sf"/>
</dbReference>
<comment type="catalytic activity">
    <reaction evidence="1 6">
        <text>5-dehydro-4-deoxy-D-glucuronate = 3-deoxy-D-glycero-2,5-hexodiulosonate</text>
        <dbReference type="Rhea" id="RHEA:23896"/>
        <dbReference type="ChEBI" id="CHEBI:17117"/>
        <dbReference type="ChEBI" id="CHEBI:29071"/>
        <dbReference type="EC" id="5.3.1.17"/>
    </reaction>
</comment>
<keyword evidence="3 6" id="KW-0479">Metal-binding</keyword>
<evidence type="ECO:0000256" key="4">
    <source>
        <dbReference type="ARBA" id="ARBA00022833"/>
    </source>
</evidence>
<dbReference type="GO" id="GO:0042840">
    <property type="term" value="P:D-glucuronate catabolic process"/>
    <property type="evidence" value="ECO:0007669"/>
    <property type="project" value="TreeGrafter"/>
</dbReference>
<evidence type="ECO:0000256" key="1">
    <source>
        <dbReference type="ARBA" id="ARBA00000552"/>
    </source>
</evidence>
<organism evidence="7 8">
    <name type="scientific">Spirosoma agri</name>
    <dbReference type="NCBI Taxonomy" id="1987381"/>
    <lineage>
        <taxon>Bacteria</taxon>
        <taxon>Pseudomonadati</taxon>
        <taxon>Bacteroidota</taxon>
        <taxon>Cytophagia</taxon>
        <taxon>Cytophagales</taxon>
        <taxon>Cytophagaceae</taxon>
        <taxon>Spirosoma</taxon>
    </lineage>
</organism>
<gene>
    <name evidence="6 7" type="primary">kduI</name>
    <name evidence="7" type="ORF">GK091_24675</name>
</gene>
<dbReference type="GO" id="GO:0045490">
    <property type="term" value="P:pectin catabolic process"/>
    <property type="evidence" value="ECO:0007669"/>
    <property type="project" value="UniProtKB-UniRule"/>
</dbReference>
<feature type="binding site" evidence="6">
    <location>
        <position position="212"/>
    </location>
    <ligand>
        <name>Zn(2+)</name>
        <dbReference type="ChEBI" id="CHEBI:29105"/>
    </ligand>
</feature>
<dbReference type="InterPro" id="IPR014710">
    <property type="entry name" value="RmlC-like_jellyroll"/>
</dbReference>
<dbReference type="Pfam" id="PF04962">
    <property type="entry name" value="KduI"/>
    <property type="match status" value="1"/>
</dbReference>
<reference evidence="7 8" key="1">
    <citation type="submission" date="2020-02" db="EMBL/GenBank/DDBJ databases">
        <title>Draft genome sequence of two Spirosoma agri KCTC 52727 and Spirosoma terrae KCTC 52035.</title>
        <authorList>
            <person name="Rojas J."/>
            <person name="Ambika Manirajan B."/>
            <person name="Ratering S."/>
            <person name="Suarez C."/>
            <person name="Schnell S."/>
        </authorList>
    </citation>
    <scope>NUCLEOTIDE SEQUENCE [LARGE SCALE GENOMIC DNA]</scope>
    <source>
        <strain evidence="7 8">KCTC 52727</strain>
    </source>
</reference>
<accession>A0A6M0IRH9</accession>
<dbReference type="HAMAP" id="MF_00687">
    <property type="entry name" value="KduI"/>
    <property type="match status" value="1"/>
</dbReference>
<dbReference type="PANTHER" id="PTHR38461:SF1">
    <property type="entry name" value="4-DEOXY-L-THREO-5-HEXOSULOSE-URONATE KETOL-ISOMERASE"/>
    <property type="match status" value="1"/>
</dbReference>
<proteinExistence type="inferred from homology"/>
<dbReference type="InterPro" id="IPR027449">
    <property type="entry name" value="KduI_N"/>
</dbReference>
<dbReference type="UniPathway" id="UPA00545">
    <property type="reaction ID" value="UER00826"/>
</dbReference>
<dbReference type="GO" id="GO:0008697">
    <property type="term" value="F:4-deoxy-L-threo-5-hexosulose-uronate ketol-isomerase activity"/>
    <property type="evidence" value="ECO:0007669"/>
    <property type="project" value="UniProtKB-UniRule"/>
</dbReference>
<sequence length="294" mass="32859">MQTEHDAVAIGKAGQPIAFESRYATSPTEVRTMNTEQIRQHFLIENLFVADQFSWVLSFFDRYLTGGVMPGTEPITLEAPTQLKASFFLERRELGMINVGGPGQVIADGVAYDLNFKEALYIGQGTQQVLFTSLDVANPAKFYLNSTPASRAYPTRKVAKADADVVELGSPETANHRTINKLLVNSVLPTCQLQMGMTELKPGSVWNTMPAHTHDRRMEVYFYFEVPKGQSVCHFMGQPQETRPVWMQNEQAVISPNWSIHSGAGTSNYTFIWGMAGENLDYGDMDFCPITELR</sequence>